<dbReference type="Proteomes" id="UP000443153">
    <property type="component" value="Unassembled WGS sequence"/>
</dbReference>
<dbReference type="AlphaFoldDB" id="A0A6I2MIU0"/>
<comment type="similarity">
    <text evidence="2">Belongs to the RelE toxin family.</text>
</comment>
<evidence type="ECO:0000256" key="2">
    <source>
        <dbReference type="PIRNR" id="PIRNR029218"/>
    </source>
</evidence>
<evidence type="ECO:0000313" key="4">
    <source>
        <dbReference type="Proteomes" id="UP000443153"/>
    </source>
</evidence>
<evidence type="ECO:0000256" key="1">
    <source>
        <dbReference type="ARBA" id="ARBA00022649"/>
    </source>
</evidence>
<sequence length="110" mass="13119">MKLLKLRKFVKRTEMSSYYLSSKADDDIDDIVDYTLETWGELQTHAYVTELYQFLQTLADNPDLGRDASEYVTLLRRYNYKAHTIFYEPTKKGIFVVRILGQVRDFKRHL</sequence>
<dbReference type="EMBL" id="WKJH01000001">
    <property type="protein sequence ID" value="MRX62767.1"/>
    <property type="molecule type" value="Genomic_DNA"/>
</dbReference>
<dbReference type="OrthoDB" id="7173315at2"/>
<comment type="caution">
    <text evidence="3">The sequence shown here is derived from an EMBL/GenBank/DDBJ whole genome shotgun (WGS) entry which is preliminary data.</text>
</comment>
<gene>
    <name evidence="3" type="ORF">GJ691_01185</name>
</gene>
<dbReference type="Pfam" id="PF05016">
    <property type="entry name" value="ParE_toxin"/>
    <property type="match status" value="1"/>
</dbReference>
<evidence type="ECO:0000313" key="3">
    <source>
        <dbReference type="EMBL" id="MRX62767.1"/>
    </source>
</evidence>
<protein>
    <recommendedName>
        <fullName evidence="2">Toxin</fullName>
    </recommendedName>
</protein>
<dbReference type="InterPro" id="IPR007712">
    <property type="entry name" value="RelE/ParE_toxin"/>
</dbReference>
<reference evidence="3 4" key="1">
    <citation type="submission" date="2019-11" db="EMBL/GenBank/DDBJ databases">
        <title>Maribacter lutea sp. nov., a marine bacterium isolated from intertidal sand.</title>
        <authorList>
            <person name="Liu A."/>
        </authorList>
    </citation>
    <scope>NUCLEOTIDE SEQUENCE [LARGE SCALE GENOMIC DNA]</scope>
    <source>
        <strain evidence="3 4">RZ05</strain>
    </source>
</reference>
<name>A0A6I2MIU0_9FLAO</name>
<dbReference type="InterPro" id="IPR028344">
    <property type="entry name" value="ParE1/4"/>
</dbReference>
<keyword evidence="1" id="KW-1277">Toxin-antitoxin system</keyword>
<dbReference type="PIRSF" id="PIRSF029218">
    <property type="entry name" value="ParE"/>
    <property type="match status" value="1"/>
</dbReference>
<accession>A0A6I2MIU0</accession>
<dbReference type="Gene3D" id="3.30.2310.20">
    <property type="entry name" value="RelE-like"/>
    <property type="match status" value="1"/>
</dbReference>
<dbReference type="InterPro" id="IPR035093">
    <property type="entry name" value="RelE/ParE_toxin_dom_sf"/>
</dbReference>
<organism evidence="3 4">
    <name type="scientific">Maribacter luteus</name>
    <dbReference type="NCBI Taxonomy" id="2594478"/>
    <lineage>
        <taxon>Bacteria</taxon>
        <taxon>Pseudomonadati</taxon>
        <taxon>Bacteroidota</taxon>
        <taxon>Flavobacteriia</taxon>
        <taxon>Flavobacteriales</taxon>
        <taxon>Flavobacteriaceae</taxon>
        <taxon>Maribacter</taxon>
    </lineage>
</organism>
<proteinExistence type="inferred from homology"/>
<keyword evidence="4" id="KW-1185">Reference proteome</keyword>